<name>A0A0F6TPP9_9GAMM</name>
<keyword evidence="3" id="KW-1185">Reference proteome</keyword>
<sequence>MKTLKCLTVASLVPLLWISTTQAQEKEQVTSTQKAELQRIEPCIEPLSGPNEIQRVDEIIPIDDCDGGGGGSTGPYVPPGTPSSITSPVYTNDNNYRVTWQPGYGGGYSVRNELYVQTNNGSWSKVYDGYGSSKYFTESAGKKIKRHRVRSCNSKGCSSYRYSNKMIVNYKPKPNLYSKYSFLSTLDQKNNTYQAGAQSFKTVLSRDTPAGQTSGTFSTTTNQDRFFLGDGYDLVRGALKETCLNVEHPDFEIVQNPPLQPSTFGIDYVNNNRHLAELLEVSASAKVGFTGDDFSLGLSGEKERYVKSVSDEQHVRFVVKVKNRREFWKLNTPTDAIYPQLVNQVLSPNDDEAKADFRERCGDNFISSANLGSALYLVFMFDAKKYSYEERESKKAELGLKIGDIFSANGAAGSSSSLKQTLDNLQVTINADQVGGPPGLAASITTANVMDKYNQFVQNTSESNWAAVDFATTNYQRPTVYNNFDHSEIFADYRGTQGILAQMRRWLDISVQHRERCDPWGDYGQSTPYQCGSSQAEIIIAMDTCRDTREWDNCKHPVTYNTGNISITVPGTNLLNWLNANVKKLNQESVSEYFDHHVHRGSIQVNDLTCLSASSCFANKHRGFGAGIGKGFNVQTFEYDNPKGSGRKHNISPQYCVRSEAYLKTGNPPFGDTTADWRYRVNFEGVCPETENFVIVQ</sequence>
<dbReference type="AlphaFoldDB" id="A0A0F6TPP9"/>
<reference evidence="2 3" key="1">
    <citation type="submission" date="2015-02" db="EMBL/GenBank/DDBJ databases">
        <title>Complete genome sequence of Kangiella geojedonensis strain YCS-5T.</title>
        <authorList>
            <person name="Kim K.M."/>
        </authorList>
    </citation>
    <scope>NUCLEOTIDE SEQUENCE [LARGE SCALE GENOMIC DNA]</scope>
    <source>
        <strain evidence="2 3">YCS-5</strain>
    </source>
</reference>
<proteinExistence type="predicted"/>
<evidence type="ECO:0008006" key="4">
    <source>
        <dbReference type="Google" id="ProtNLM"/>
    </source>
</evidence>
<keyword evidence="1" id="KW-0732">Signal</keyword>
<dbReference type="OrthoDB" id="6187704at2"/>
<protein>
    <recommendedName>
        <fullName evidence="4">Fibronectin type-III domain-containing protein</fullName>
    </recommendedName>
</protein>
<organism evidence="2 3">
    <name type="scientific">Kangiella geojedonensis</name>
    <dbReference type="NCBI Taxonomy" id="914150"/>
    <lineage>
        <taxon>Bacteria</taxon>
        <taxon>Pseudomonadati</taxon>
        <taxon>Pseudomonadota</taxon>
        <taxon>Gammaproteobacteria</taxon>
        <taxon>Kangiellales</taxon>
        <taxon>Kangiellaceae</taxon>
        <taxon>Kangiella</taxon>
    </lineage>
</organism>
<feature type="signal peptide" evidence="1">
    <location>
        <begin position="1"/>
        <end position="23"/>
    </location>
</feature>
<gene>
    <name evidence="2" type="ORF">TQ33_0621</name>
</gene>
<dbReference type="EMBL" id="CP010975">
    <property type="protein sequence ID" value="AKE51599.1"/>
    <property type="molecule type" value="Genomic_DNA"/>
</dbReference>
<evidence type="ECO:0000313" key="3">
    <source>
        <dbReference type="Proteomes" id="UP000034071"/>
    </source>
</evidence>
<dbReference type="KEGG" id="kge:TQ33_0621"/>
<accession>A0A0F6TPP9</accession>
<dbReference type="RefSeq" id="WP_046560772.1">
    <property type="nucleotide sequence ID" value="NZ_CP010975.1"/>
</dbReference>
<evidence type="ECO:0000256" key="1">
    <source>
        <dbReference type="SAM" id="SignalP"/>
    </source>
</evidence>
<evidence type="ECO:0000313" key="2">
    <source>
        <dbReference type="EMBL" id="AKE51599.1"/>
    </source>
</evidence>
<feature type="chain" id="PRO_5002510046" description="Fibronectin type-III domain-containing protein" evidence="1">
    <location>
        <begin position="24"/>
        <end position="697"/>
    </location>
</feature>
<dbReference type="Proteomes" id="UP000034071">
    <property type="component" value="Chromosome"/>
</dbReference>
<dbReference type="HOGENOM" id="CLU_395244_0_0_6"/>